<organism evidence="1 2">
    <name type="scientific">Acaulospora colombiana</name>
    <dbReference type="NCBI Taxonomy" id="27376"/>
    <lineage>
        <taxon>Eukaryota</taxon>
        <taxon>Fungi</taxon>
        <taxon>Fungi incertae sedis</taxon>
        <taxon>Mucoromycota</taxon>
        <taxon>Glomeromycotina</taxon>
        <taxon>Glomeromycetes</taxon>
        <taxon>Diversisporales</taxon>
        <taxon>Acaulosporaceae</taxon>
        <taxon>Acaulospora</taxon>
    </lineage>
</organism>
<keyword evidence="2" id="KW-1185">Reference proteome</keyword>
<sequence>MEGSSDPIPSFKEVTRLDVLKLTDEEIIEQVHEICVEQGIPLVIENYHLKEEFDSELFNITWLQQNYGSHGLYSPNLLPIILVKHIINIDSDFSAAATLKLISKIITRDMNKNLDENMSLAEYFNYVEETRKNSIPAEQMLYGKDIICPNPWKDYSIQNPSFSIRMKNSPGRNLQKEYKILLGAYKHILDQEWVSSSQWEEDIHIPTTGSAYDICLECYTEHRGCIHPLQLRDGFKMQRIINAYNNAKQAYISEWGDDEEIEDLEDLDESVGSLAYNRWKVSRKLKKGEQLAFNNAAPNGVFIGPYMPIFEEPVKMEKVDRPIKRAVKKKVRRRLAKDSSIETILEKKNRKRKTVQKAKDQVSNLESHIVKRSRVRSSSEKERNSANRMDVDTNLVTNDGSTGGNPRQDGNTDIGRRPEDCDY</sequence>
<dbReference type="EMBL" id="CAJVPT010007740">
    <property type="protein sequence ID" value="CAG8544199.1"/>
    <property type="molecule type" value="Genomic_DNA"/>
</dbReference>
<reference evidence="1" key="1">
    <citation type="submission" date="2021-06" db="EMBL/GenBank/DDBJ databases">
        <authorList>
            <person name="Kallberg Y."/>
            <person name="Tangrot J."/>
            <person name="Rosling A."/>
        </authorList>
    </citation>
    <scope>NUCLEOTIDE SEQUENCE</scope>
    <source>
        <strain evidence="1">CL356</strain>
    </source>
</reference>
<feature type="non-terminal residue" evidence="1">
    <location>
        <position position="423"/>
    </location>
</feature>
<dbReference type="Proteomes" id="UP000789525">
    <property type="component" value="Unassembled WGS sequence"/>
</dbReference>
<proteinExistence type="predicted"/>
<protein>
    <submittedName>
        <fullName evidence="1">11631_t:CDS:1</fullName>
    </submittedName>
</protein>
<gene>
    <name evidence="1" type="ORF">ACOLOM_LOCUS4587</name>
</gene>
<evidence type="ECO:0000313" key="2">
    <source>
        <dbReference type="Proteomes" id="UP000789525"/>
    </source>
</evidence>
<name>A0ACA9LQ86_9GLOM</name>
<evidence type="ECO:0000313" key="1">
    <source>
        <dbReference type="EMBL" id="CAG8544199.1"/>
    </source>
</evidence>
<comment type="caution">
    <text evidence="1">The sequence shown here is derived from an EMBL/GenBank/DDBJ whole genome shotgun (WGS) entry which is preliminary data.</text>
</comment>
<accession>A0ACA9LQ86</accession>